<name>A0ABR6W886_9BACT</name>
<dbReference type="Gene3D" id="3.30.360.10">
    <property type="entry name" value="Dihydrodipicolinate Reductase, domain 2"/>
    <property type="match status" value="1"/>
</dbReference>
<organism evidence="4 5">
    <name type="scientific">Spirosoma utsteinense</name>
    <dbReference type="NCBI Taxonomy" id="2585773"/>
    <lineage>
        <taxon>Bacteria</taxon>
        <taxon>Pseudomonadati</taxon>
        <taxon>Bacteroidota</taxon>
        <taxon>Cytophagia</taxon>
        <taxon>Cytophagales</taxon>
        <taxon>Cytophagaceae</taxon>
        <taxon>Spirosoma</taxon>
    </lineage>
</organism>
<gene>
    <name evidence="4" type="ORF">FH603_3294</name>
</gene>
<accession>A0ABR6W886</accession>
<feature type="domain" description="Gfo/Idh/MocA-like oxidoreductase bacterial type C-terminal" evidence="3">
    <location>
        <begin position="237"/>
        <end position="286"/>
    </location>
</feature>
<keyword evidence="5" id="KW-1185">Reference proteome</keyword>
<evidence type="ECO:0000259" key="2">
    <source>
        <dbReference type="Pfam" id="PF01408"/>
    </source>
</evidence>
<dbReference type="SUPFAM" id="SSF51735">
    <property type="entry name" value="NAD(P)-binding Rossmann-fold domains"/>
    <property type="match status" value="1"/>
</dbReference>
<evidence type="ECO:0000259" key="3">
    <source>
        <dbReference type="Pfam" id="PF19051"/>
    </source>
</evidence>
<feature type="region of interest" description="Disordered" evidence="1">
    <location>
        <begin position="1"/>
        <end position="29"/>
    </location>
</feature>
<evidence type="ECO:0000256" key="1">
    <source>
        <dbReference type="SAM" id="MobiDB-lite"/>
    </source>
</evidence>
<dbReference type="Proteomes" id="UP000700732">
    <property type="component" value="Unassembled WGS sequence"/>
</dbReference>
<dbReference type="Gene3D" id="3.40.50.720">
    <property type="entry name" value="NAD(P)-binding Rossmann-like Domain"/>
    <property type="match status" value="1"/>
</dbReference>
<dbReference type="PANTHER" id="PTHR43818">
    <property type="entry name" value="BCDNA.GH03377"/>
    <property type="match status" value="1"/>
</dbReference>
<dbReference type="Pfam" id="PF19051">
    <property type="entry name" value="GFO_IDH_MocA_C2"/>
    <property type="match status" value="1"/>
</dbReference>
<dbReference type="SUPFAM" id="SSF55347">
    <property type="entry name" value="Glyceraldehyde-3-phosphate dehydrogenase-like, C-terminal domain"/>
    <property type="match status" value="1"/>
</dbReference>
<dbReference type="InterPro" id="IPR050463">
    <property type="entry name" value="Gfo/Idh/MocA_oxidrdct_glycsds"/>
</dbReference>
<evidence type="ECO:0000313" key="4">
    <source>
        <dbReference type="EMBL" id="MBC3792780.1"/>
    </source>
</evidence>
<dbReference type="RefSeq" id="WP_186738542.1">
    <property type="nucleotide sequence ID" value="NZ_VFIA01000019.1"/>
</dbReference>
<proteinExistence type="predicted"/>
<reference evidence="4 5" key="1">
    <citation type="submission" date="2019-06" db="EMBL/GenBank/DDBJ databases">
        <title>Spirosoma utsteinense sp. nov. isolated from Antarctic ice-free soils.</title>
        <authorList>
            <person name="Tahon G."/>
        </authorList>
    </citation>
    <scope>NUCLEOTIDE SEQUENCE [LARGE SCALE GENOMIC DNA]</scope>
    <source>
        <strain evidence="4 5">LMG 31447</strain>
    </source>
</reference>
<dbReference type="InterPro" id="IPR043906">
    <property type="entry name" value="Gfo/Idh/MocA_OxRdtase_bact_C"/>
</dbReference>
<dbReference type="PANTHER" id="PTHR43818:SF10">
    <property type="entry name" value="NADH-DEPENDENT DEHYDROGENASE-RELATED"/>
    <property type="match status" value="1"/>
</dbReference>
<feature type="compositionally biased region" description="Polar residues" evidence="1">
    <location>
        <begin position="1"/>
        <end position="17"/>
    </location>
</feature>
<dbReference type="InterPro" id="IPR000683">
    <property type="entry name" value="Gfo/Idh/MocA-like_OxRdtase_N"/>
</dbReference>
<dbReference type="InterPro" id="IPR036291">
    <property type="entry name" value="NAD(P)-bd_dom_sf"/>
</dbReference>
<dbReference type="Pfam" id="PF01408">
    <property type="entry name" value="GFO_IDH_MocA"/>
    <property type="match status" value="1"/>
</dbReference>
<sequence length="514" mass="56609">MNQADNSAPHQPSSGTQDDALASKETTGMGTSRRQFLQAGALATAGFFIVPRHVLGGKGFIAPSDKLNIAGVGFGGKGFSDTNNSYNNGANNIVALCDVDWGLARVKENFTKHPNAKRYKDFREMLDKEGKSIDAVTVSTADHTHAIIAMAAMQRGKHVYVQKPLTHNIYEARMLTEAARKYKVVTQMGNQGSSNPQQKQMVEWFDKGLLGTVHTINLWTNRPVWPQGIPVPQAAGETPVDLDWDLWLGPAQKVGYTPAYHPFKWRGWWNFGAGALGDIGCHIMDVPFRVLGLGYPTEVESSIGSVFLKDWTPEYNPEGCPPSSQVELKFPATGKNKSEVTMIWEDGGLRPFRPDMLPEGEMMPENGENGVLMQGDKGLMVCGMYGDDPRLYTKNGQKYEAAPKPGNSGAVKPLPENGHQVLWTEACKAGFNSKEHKALTSSFDFSGPLTESVLMGNLAIRSYTLRTAKADGRGFNYPGRKKLMWDGKNMKITNLDEANQFVKREYREGWSLPA</sequence>
<feature type="domain" description="Gfo/Idh/MocA-like oxidoreductase N-terminal" evidence="2">
    <location>
        <begin position="69"/>
        <end position="189"/>
    </location>
</feature>
<evidence type="ECO:0000313" key="5">
    <source>
        <dbReference type="Proteomes" id="UP000700732"/>
    </source>
</evidence>
<protein>
    <submittedName>
        <fullName evidence="4">Dehydrogenase</fullName>
    </submittedName>
</protein>
<dbReference type="EMBL" id="VFIA01000019">
    <property type="protein sequence ID" value="MBC3792780.1"/>
    <property type="molecule type" value="Genomic_DNA"/>
</dbReference>
<comment type="caution">
    <text evidence="4">The sequence shown here is derived from an EMBL/GenBank/DDBJ whole genome shotgun (WGS) entry which is preliminary data.</text>
</comment>